<organism evidence="1 2">
    <name type="scientific">Malassezia brasiliensis</name>
    <dbReference type="NCBI Taxonomy" id="1821822"/>
    <lineage>
        <taxon>Eukaryota</taxon>
        <taxon>Fungi</taxon>
        <taxon>Dikarya</taxon>
        <taxon>Basidiomycota</taxon>
        <taxon>Ustilaginomycotina</taxon>
        <taxon>Malasseziomycetes</taxon>
        <taxon>Malasseziales</taxon>
        <taxon>Malasseziaceae</taxon>
        <taxon>Malassezia</taxon>
    </lineage>
</organism>
<sequence length="195" mass="22085">MAADAPLPKAVVFDLDYTLWPYWVDTHIDPPLKRRNDALNEVVDRSGVKLAFFRDVPSILLELKDRGVHVAAASRTAAPSVARQALRELMIDQGDTVHTRPPRQTGRASERKNVTKAINLFDQLEIYPGSKVAHFSNISKASGVEYRDMIFFDDEHRNAEVERKLGVHFVLVGNQGLDRATFDRGIAEWRKKRGH</sequence>
<dbReference type="InterPro" id="IPR023214">
    <property type="entry name" value="HAD_sf"/>
</dbReference>
<dbReference type="SFLD" id="SFLDG01131">
    <property type="entry name" value="C1.5.2:_MDP_Like"/>
    <property type="match status" value="1"/>
</dbReference>
<dbReference type="NCBIfam" id="TIGR01681">
    <property type="entry name" value="HAD-SF-IIIC"/>
    <property type="match status" value="1"/>
</dbReference>
<dbReference type="SFLD" id="SFLDS00003">
    <property type="entry name" value="Haloacid_Dehalogenase"/>
    <property type="match status" value="1"/>
</dbReference>
<dbReference type="EC" id="3.1.3.48" evidence="1"/>
<dbReference type="PANTHER" id="PTHR17901:SF14">
    <property type="entry name" value="MAGNESIUM-DEPENDENT PHOSPHATASE 1"/>
    <property type="match status" value="1"/>
</dbReference>
<gene>
    <name evidence="1" type="ORF">MBRA1_001086</name>
</gene>
<evidence type="ECO:0000313" key="1">
    <source>
        <dbReference type="EMBL" id="WFC94456.1"/>
    </source>
</evidence>
<accession>A0AAF0IP41</accession>
<proteinExistence type="predicted"/>
<dbReference type="FunFam" id="3.40.50.1000:FF:000155">
    <property type="entry name" value="Putative magnesium dependent phosphatase"/>
    <property type="match status" value="1"/>
</dbReference>
<dbReference type="GO" id="GO:0004725">
    <property type="term" value="F:protein tyrosine phosphatase activity"/>
    <property type="evidence" value="ECO:0007669"/>
    <property type="project" value="UniProtKB-EC"/>
</dbReference>
<keyword evidence="1" id="KW-0378">Hydrolase</keyword>
<dbReference type="PANTHER" id="PTHR17901">
    <property type="entry name" value="MAGNESIUM-DEPENDENT PHOSPHATASE 1 MDP1"/>
    <property type="match status" value="1"/>
</dbReference>
<dbReference type="EMBL" id="CP119951">
    <property type="protein sequence ID" value="WFC94456.1"/>
    <property type="molecule type" value="Genomic_DNA"/>
</dbReference>
<dbReference type="SUPFAM" id="SSF56784">
    <property type="entry name" value="HAD-like"/>
    <property type="match status" value="1"/>
</dbReference>
<dbReference type="Proteomes" id="UP001216638">
    <property type="component" value="Chromosome 1"/>
</dbReference>
<dbReference type="InterPro" id="IPR035679">
    <property type="entry name" value="MDP-1_euk"/>
</dbReference>
<dbReference type="Gene3D" id="3.40.50.1000">
    <property type="entry name" value="HAD superfamily/HAD-like"/>
    <property type="match status" value="1"/>
</dbReference>
<dbReference type="SFLD" id="SFLDG01129">
    <property type="entry name" value="C1.5:_HAD__Beta-PGM__Phosphata"/>
    <property type="match status" value="1"/>
</dbReference>
<reference evidence="1" key="1">
    <citation type="submission" date="2023-03" db="EMBL/GenBank/DDBJ databases">
        <title>Mating type loci evolution in Malassezia.</title>
        <authorList>
            <person name="Coelho M.A."/>
        </authorList>
    </citation>
    <scope>NUCLEOTIDE SEQUENCE</scope>
    <source>
        <strain evidence="1">CBS 14135</strain>
    </source>
</reference>
<dbReference type="InterPro" id="IPR010033">
    <property type="entry name" value="HAD_SF_ppase_IIIC"/>
</dbReference>
<dbReference type="AlphaFoldDB" id="A0AAF0IP41"/>
<dbReference type="InterPro" id="IPR010036">
    <property type="entry name" value="MDP_1_eu_arc"/>
</dbReference>
<dbReference type="GO" id="GO:0003993">
    <property type="term" value="F:acid phosphatase activity"/>
    <property type="evidence" value="ECO:0007669"/>
    <property type="project" value="TreeGrafter"/>
</dbReference>
<protein>
    <submittedName>
        <fullName evidence="1">Protein-tyrosine-phosphatase</fullName>
        <ecNumber evidence="1">3.1.3.48</ecNumber>
    </submittedName>
</protein>
<name>A0AAF0IP41_9BASI</name>
<evidence type="ECO:0000313" key="2">
    <source>
        <dbReference type="Proteomes" id="UP001216638"/>
    </source>
</evidence>
<keyword evidence="2" id="KW-1185">Reference proteome</keyword>
<dbReference type="InterPro" id="IPR036412">
    <property type="entry name" value="HAD-like_sf"/>
</dbReference>
<dbReference type="NCBIfam" id="TIGR01685">
    <property type="entry name" value="MDP-1"/>
    <property type="match status" value="1"/>
</dbReference>
<dbReference type="Pfam" id="PF12689">
    <property type="entry name" value="Acid_PPase"/>
    <property type="match status" value="1"/>
</dbReference>
<dbReference type="CDD" id="cd07501">
    <property type="entry name" value="HAD_MDP-1_like"/>
    <property type="match status" value="1"/>
</dbReference>